<dbReference type="KEGG" id="tum:CBW65_04200"/>
<gene>
    <name evidence="2" type="ORF">CBW65_04200</name>
</gene>
<keyword evidence="1" id="KW-0732">Signal</keyword>
<evidence type="ECO:0000256" key="1">
    <source>
        <dbReference type="SAM" id="SignalP"/>
    </source>
</evidence>
<name>A0A1Y0ILV8_9BACL</name>
<dbReference type="AlphaFoldDB" id="A0A1Y0ILV8"/>
<accession>A0A1Y0ILV8</accession>
<evidence type="ECO:0000313" key="3">
    <source>
        <dbReference type="Proteomes" id="UP000195437"/>
    </source>
</evidence>
<dbReference type="RefSeq" id="WP_087455743.1">
    <property type="nucleotide sequence ID" value="NZ_CP021434.1"/>
</dbReference>
<dbReference type="OrthoDB" id="2677755at2"/>
<keyword evidence="3" id="KW-1185">Reference proteome</keyword>
<evidence type="ECO:0008006" key="4">
    <source>
        <dbReference type="Google" id="ProtNLM"/>
    </source>
</evidence>
<proteinExistence type="predicted"/>
<sequence length="527" mass="59330">MNVNKWRYLLTCLVIAGFGFQNIASAATAVPHVDGVKGSHVNMNSEEGKGNIEVDAVLKERSIKNGKGNGIVSFTTKLLKETDKDVEITFELEKLGEYAYTSVSGKNQAFKGKMKVKEGKQIDVPFKDLSEGQYKITVQALSKQEGRNQWGGMESYYFSVKANEVVEGWEKTTNPDHPAEKGPDESAQNDLKNVETAGTADVEGVIAPEWTITMYGTWKFYDRNGSAKAIRNAQVIIDYLNSSNSWVRLGETYTDSTGEFMYQFSDPVGRKDVRVTVQSWNSWNKVVTSSFKPYTWYTTVGSTYTGGDIGTRYVPSTDINRKAIWVYDDIYNAKAALSLYKDPGSATAIWYPGSTQGAYYTTGEYIHLKETNADSPDTVVHEVGHNFMYNIYNNWYPTTYCPSPHNVQEKSHVNCAWTEGWASFVALYVNRDAVYHWSTGATLDHEYYPSTGDQGDAVEGRVTASLIDLYDANNDGTDTRSYAFSDVFRAMHTNNNNNFADYWSRWKALGYDYNARYSLSQNTINYY</sequence>
<organism evidence="2 3">
    <name type="scientific">Tumebacillus avium</name>
    <dbReference type="NCBI Taxonomy" id="1903704"/>
    <lineage>
        <taxon>Bacteria</taxon>
        <taxon>Bacillati</taxon>
        <taxon>Bacillota</taxon>
        <taxon>Bacilli</taxon>
        <taxon>Bacillales</taxon>
        <taxon>Alicyclobacillaceae</taxon>
        <taxon>Tumebacillus</taxon>
    </lineage>
</organism>
<reference evidence="3" key="1">
    <citation type="submission" date="2017-05" db="EMBL/GenBank/DDBJ databases">
        <authorList>
            <person name="Sung H."/>
        </authorList>
    </citation>
    <scope>NUCLEOTIDE SEQUENCE [LARGE SCALE GENOMIC DNA]</scope>
    <source>
        <strain evidence="3">AR23208</strain>
    </source>
</reference>
<evidence type="ECO:0000313" key="2">
    <source>
        <dbReference type="EMBL" id="ARU60353.1"/>
    </source>
</evidence>
<protein>
    <recommendedName>
        <fullName evidence="4">Peptidase M11 gametolysin domain-containing protein</fullName>
    </recommendedName>
</protein>
<feature type="chain" id="PRO_5012688505" description="Peptidase M11 gametolysin domain-containing protein" evidence="1">
    <location>
        <begin position="27"/>
        <end position="527"/>
    </location>
</feature>
<dbReference type="Proteomes" id="UP000195437">
    <property type="component" value="Chromosome"/>
</dbReference>
<feature type="signal peptide" evidence="1">
    <location>
        <begin position="1"/>
        <end position="26"/>
    </location>
</feature>
<dbReference type="EMBL" id="CP021434">
    <property type="protein sequence ID" value="ARU60353.1"/>
    <property type="molecule type" value="Genomic_DNA"/>
</dbReference>